<accession>A0ACC0W9X7</accession>
<gene>
    <name evidence="1" type="ORF">PsorP6_007967</name>
</gene>
<name>A0ACC0W9X7_9STRA</name>
<evidence type="ECO:0000313" key="1">
    <source>
        <dbReference type="EMBL" id="KAI9914930.1"/>
    </source>
</evidence>
<organism evidence="1 2">
    <name type="scientific">Peronosclerospora sorghi</name>
    <dbReference type="NCBI Taxonomy" id="230839"/>
    <lineage>
        <taxon>Eukaryota</taxon>
        <taxon>Sar</taxon>
        <taxon>Stramenopiles</taxon>
        <taxon>Oomycota</taxon>
        <taxon>Peronosporomycetes</taxon>
        <taxon>Peronosporales</taxon>
        <taxon>Peronosporaceae</taxon>
        <taxon>Peronosclerospora</taxon>
    </lineage>
</organism>
<evidence type="ECO:0000313" key="2">
    <source>
        <dbReference type="Proteomes" id="UP001163321"/>
    </source>
</evidence>
<comment type="caution">
    <text evidence="1">The sequence shown here is derived from an EMBL/GenBank/DDBJ whole genome shotgun (WGS) entry which is preliminary data.</text>
</comment>
<proteinExistence type="predicted"/>
<reference evidence="1 2" key="1">
    <citation type="journal article" date="2022" name="bioRxiv">
        <title>The genome of the oomycete Peronosclerospora sorghi, a cosmopolitan pathogen of maize and sorghum, is inflated with dispersed pseudogenes.</title>
        <authorList>
            <person name="Fletcher K."/>
            <person name="Martin F."/>
            <person name="Isakeit T."/>
            <person name="Cavanaugh K."/>
            <person name="Magill C."/>
            <person name="Michelmore R."/>
        </authorList>
    </citation>
    <scope>NUCLEOTIDE SEQUENCE [LARGE SCALE GENOMIC DNA]</scope>
    <source>
        <strain evidence="1">P6</strain>
    </source>
</reference>
<dbReference type="EMBL" id="CM047582">
    <property type="protein sequence ID" value="KAI9914930.1"/>
    <property type="molecule type" value="Genomic_DNA"/>
</dbReference>
<sequence>MPSNRACPDALTRLNASCTCLTSLAATASSWTFTVTSKPKTVVHGHNKSLMPPPPASRSTPSILAIDSIRPLSVPPTLTTLVLQSFDATPAPITFLPENSTDFETTALPLVLGSPHLLTTLSISTLNLNAIAATTTNFVPESVTTLTLRHCNLSTLRPAFTRSWRRVQVLDVSLNTLTTDFVVAAGALEHVNLSYNALTHFPTRLVQATPGLQALYLQGNALHDLNVSATAFQRIQALETLELDPRTPSSSSRTCPDGTWQRAHGASFCVLSASTANGPSTRSTSPEEAPQRLVAWLLVTALVVLALFLLVLWRRHRAARALAPERAASPSSSFVASTTPNYYAQSTSGYEVEAAAARPETTTLDRVDDDDAWTLHDLARHPVLTSCRLDVDDVHRGQCISRGGFGLVCIGHYRGRAVAVKTMRPAAPDVARDHVRQFVREIALMAQLAHPRIVEFLGACWTAPDDLACVTEFMERGDLRQVTQRWKRRGDVLTWTQHKASIALQIAQALVYLHGLAPCVIHRDLKAKNVMLNANMDAKVSDFGIARSRYGDGRDDHMTGGVGTSFWIAPEVLVGHEYDERADIYSYGVVLAELDTEDYPYWNAAHPAQGRTEEHAILRRVARGTQRPTFASTCPPAILELAAQCLQTEPADRPSALDIVHYLERVLPATTPVSLAPRRHDGRPLASQTIQELVSPSASIFDAASAPRATKGRAGAAGRDETVETTSDGPRTRTDGLSRI</sequence>
<protein>
    <submittedName>
        <fullName evidence="1">Uncharacterized protein</fullName>
    </submittedName>
</protein>
<dbReference type="Proteomes" id="UP001163321">
    <property type="component" value="Chromosome 3"/>
</dbReference>
<keyword evidence="2" id="KW-1185">Reference proteome</keyword>